<dbReference type="InterPro" id="IPR011991">
    <property type="entry name" value="ArsR-like_HTH"/>
</dbReference>
<accession>A0ABP5AS60</accession>
<keyword evidence="1" id="KW-0805">Transcription regulation</keyword>
<dbReference type="SMART" id="SM00418">
    <property type="entry name" value="HTH_ARSR"/>
    <property type="match status" value="1"/>
</dbReference>
<keyword evidence="3" id="KW-0804">Transcription</keyword>
<dbReference type="PANTHER" id="PTHR33154">
    <property type="entry name" value="TRANSCRIPTIONAL REGULATOR, ARSR FAMILY"/>
    <property type="match status" value="1"/>
</dbReference>
<dbReference type="PANTHER" id="PTHR33154:SF18">
    <property type="entry name" value="ARSENICAL RESISTANCE OPERON REPRESSOR"/>
    <property type="match status" value="1"/>
</dbReference>
<organism evidence="5 6">
    <name type="scientific">Microbacterium aoyamense</name>
    <dbReference type="NCBI Taxonomy" id="344166"/>
    <lineage>
        <taxon>Bacteria</taxon>
        <taxon>Bacillati</taxon>
        <taxon>Actinomycetota</taxon>
        <taxon>Actinomycetes</taxon>
        <taxon>Micrococcales</taxon>
        <taxon>Microbacteriaceae</taxon>
        <taxon>Microbacterium</taxon>
    </lineage>
</organism>
<dbReference type="InterPro" id="IPR001845">
    <property type="entry name" value="HTH_ArsR_DNA-bd_dom"/>
</dbReference>
<evidence type="ECO:0000256" key="2">
    <source>
        <dbReference type="ARBA" id="ARBA00023125"/>
    </source>
</evidence>
<dbReference type="InterPro" id="IPR051081">
    <property type="entry name" value="HTH_MetalResp_TranReg"/>
</dbReference>
<reference evidence="6" key="1">
    <citation type="journal article" date="2019" name="Int. J. Syst. Evol. Microbiol.">
        <title>The Global Catalogue of Microorganisms (GCM) 10K type strain sequencing project: providing services to taxonomists for standard genome sequencing and annotation.</title>
        <authorList>
            <consortium name="The Broad Institute Genomics Platform"/>
            <consortium name="The Broad Institute Genome Sequencing Center for Infectious Disease"/>
            <person name="Wu L."/>
            <person name="Ma J."/>
        </authorList>
    </citation>
    <scope>NUCLEOTIDE SEQUENCE [LARGE SCALE GENOMIC DNA]</scope>
    <source>
        <strain evidence="6">JCM 14900</strain>
    </source>
</reference>
<evidence type="ECO:0000313" key="5">
    <source>
        <dbReference type="EMBL" id="GAA1917228.1"/>
    </source>
</evidence>
<dbReference type="CDD" id="cd00090">
    <property type="entry name" value="HTH_ARSR"/>
    <property type="match status" value="1"/>
</dbReference>
<dbReference type="PROSITE" id="PS50987">
    <property type="entry name" value="HTH_ARSR_2"/>
    <property type="match status" value="1"/>
</dbReference>
<sequence>MDAARLFSALANSERLAIVDALVKRSPRTCGPTISEIAGATDLSRFSASRHLAILRSAGLVTAERVRGGFRHRINVDGLTAIEDWAYARSSTVPTADESTYAVQRASAGNNLRQSSLRCNG</sequence>
<dbReference type="Proteomes" id="UP001501343">
    <property type="component" value="Unassembled WGS sequence"/>
</dbReference>
<keyword evidence="6" id="KW-1185">Reference proteome</keyword>
<evidence type="ECO:0000259" key="4">
    <source>
        <dbReference type="PROSITE" id="PS50987"/>
    </source>
</evidence>
<evidence type="ECO:0000256" key="3">
    <source>
        <dbReference type="ARBA" id="ARBA00023163"/>
    </source>
</evidence>
<feature type="domain" description="HTH arsR-type" evidence="4">
    <location>
        <begin position="1"/>
        <end position="94"/>
    </location>
</feature>
<proteinExistence type="predicted"/>
<comment type="caution">
    <text evidence="5">The sequence shown here is derived from an EMBL/GenBank/DDBJ whole genome shotgun (WGS) entry which is preliminary data.</text>
</comment>
<dbReference type="EMBL" id="BAAAOF010000002">
    <property type="protein sequence ID" value="GAA1917228.1"/>
    <property type="molecule type" value="Genomic_DNA"/>
</dbReference>
<gene>
    <name evidence="5" type="ORF">GCM10009775_07080</name>
</gene>
<keyword evidence="2" id="KW-0238">DNA-binding</keyword>
<dbReference type="SUPFAM" id="SSF46785">
    <property type="entry name" value="Winged helix' DNA-binding domain"/>
    <property type="match status" value="1"/>
</dbReference>
<dbReference type="InterPro" id="IPR036388">
    <property type="entry name" value="WH-like_DNA-bd_sf"/>
</dbReference>
<dbReference type="PRINTS" id="PR00778">
    <property type="entry name" value="HTHARSR"/>
</dbReference>
<dbReference type="Pfam" id="PF12840">
    <property type="entry name" value="HTH_20"/>
    <property type="match status" value="1"/>
</dbReference>
<evidence type="ECO:0000256" key="1">
    <source>
        <dbReference type="ARBA" id="ARBA00023015"/>
    </source>
</evidence>
<evidence type="ECO:0000313" key="6">
    <source>
        <dbReference type="Proteomes" id="UP001501343"/>
    </source>
</evidence>
<dbReference type="InterPro" id="IPR036390">
    <property type="entry name" value="WH_DNA-bd_sf"/>
</dbReference>
<protein>
    <recommendedName>
        <fullName evidence="4">HTH arsR-type domain-containing protein</fullName>
    </recommendedName>
</protein>
<dbReference type="Gene3D" id="1.10.10.10">
    <property type="entry name" value="Winged helix-like DNA-binding domain superfamily/Winged helix DNA-binding domain"/>
    <property type="match status" value="1"/>
</dbReference>
<name>A0ABP5AS60_9MICO</name>